<feature type="region of interest" description="Disordered" evidence="3">
    <location>
        <begin position="1"/>
        <end position="31"/>
    </location>
</feature>
<dbReference type="InterPro" id="IPR029058">
    <property type="entry name" value="AB_hydrolase_fold"/>
</dbReference>
<dbReference type="Pfam" id="PF24883">
    <property type="entry name" value="NPHP3_N"/>
    <property type="match status" value="1"/>
</dbReference>
<evidence type="ECO:0000256" key="1">
    <source>
        <dbReference type="ARBA" id="ARBA00007920"/>
    </source>
</evidence>
<dbReference type="Proteomes" id="UP000284375">
    <property type="component" value="Unassembled WGS sequence"/>
</dbReference>
<gene>
    <name evidence="7" type="ORF">VSDG_01822</name>
</gene>
<reference evidence="7 8" key="1">
    <citation type="submission" date="2015-09" db="EMBL/GenBank/DDBJ databases">
        <title>Host preference determinants of Valsa canker pathogens revealed by comparative genomics.</title>
        <authorList>
            <person name="Yin Z."/>
            <person name="Huang L."/>
        </authorList>
    </citation>
    <scope>NUCLEOTIDE SEQUENCE [LARGE SCALE GENOMIC DNA]</scope>
    <source>
        <strain evidence="7 8">YSFL</strain>
    </source>
</reference>
<dbReference type="SUPFAM" id="SSF53474">
    <property type="entry name" value="alpha/beta-Hydrolases"/>
    <property type="match status" value="1"/>
</dbReference>
<dbReference type="InterPro" id="IPR054471">
    <property type="entry name" value="GPIID_WHD"/>
</dbReference>
<dbReference type="InterPro" id="IPR056884">
    <property type="entry name" value="NPHP3-like_N"/>
</dbReference>
<dbReference type="SUPFAM" id="SSF52540">
    <property type="entry name" value="P-loop containing nucleoside triphosphate hydrolases"/>
    <property type="match status" value="1"/>
</dbReference>
<dbReference type="PANTHER" id="PTHR10039:SF16">
    <property type="entry name" value="GPI INOSITOL-DEACYLASE"/>
    <property type="match status" value="1"/>
</dbReference>
<sequence length="1349" mass="150437">MLSKLISRRKKKPDGSGSSPSSISHGLSKATQVEAMGSPTIAPTDGRFESSPSGGIGDSGPLGLNIVYTPSDGHKVDIIFVHGLGGTSKWTWSKYKNPELFWPSTFLPLEPDISLARISTFGYNAAFHKAGSVVVSILDFAKDLLFELKYGKDKHMNELDIGKVPIIFVAHSMGGLIVKEAFMQGQNDPQYEPIIKAITAINFLATPHRGTALAKTLNRILDSIMVNSKQYVAELGRNSLTIQKLNEQFRHVAGRLDIISFYETLPTPIGHRSIRVMIVEKDSSVLGYPGEVSKALDADHHGVCKFEGPHDPNYISVRNVIKSLINKVIAKDNTKDMVLSDRRAALELKSVLALSELPGLDYIFFRDQWTEDTNNWINHDKVFLQWRDSSDHLSVLWLSGGPATGKSVLTSTIINNLIEDGRSCQHFFVRFGDRKKRSLSFLLRSLAYQVVQSMPALTQRLTTLVDEHIDFETVDPRVIWDRIFKSVFFKLEVEQPWYWVVDGLDEADNPAAVIKLLLNISSALPIRILFTSRQASDIIACFERRPENCSFWTINIEDSSEDIRAHVRKELRVPGSDEFLENIERRIVEGSQNNFLWVNLAVQKVNQCHTHEDIELALRELPEGMEALYDRMAMAVAEIPNPRDKSLATNILQCLTCSLRLLSLPEMAQALGQAAAGILDLPRTIKDLCGEFAVIDNNGNVSIIHQTARDYLLSSGARRFSIDQKAAHKQMFLSSMQCLMSPGLRGRLGRSQQPDYLDYAAASWSSHLRNSSFQDREIVATLKKFLTRPWVLTWIQALAATGQLRVAIHTSKDLSRVVSQSQQQALALNTLDLKLLSNWSIDLLRVVGRFGGILQRKPDSIYSLIPPFCPKGSAIHQQFGKSGILSVGGLSSEAWDDLLARISLGKSFASSIQAAGSLLAVLASPGVIHLYDSSDFRESKSSPIQHGERVDRIQLNKAASLVATYGYRTTKVWKISSGECVISVESVKTKTRPLAMMFTEDDSNLLVGTCDRRVRSLSLIQPEPAWEIVAELDEEMELEKHFTNSASHVAFSLDGTLVAVAYRRHPISAWEIDGPLHIGHCRRQNELSTVRELRELVWHPYQPEILGLTVEGIVFKWAPYDNTVCELPASATKLSVSNDGEFFVTGDAYGRLKLYTTSNFILLHHVLAQEAVLGLTFSPDSKRFYDIRGYHSNIWEPTALAKHMNHARSKSNPVSEVPFAQDPDLMDVSSKVAIDPITALSGSPQGRLYCVGTRIGGFSLHDIQNGKLANLYASRAKFAIEHIAWSSDGRYFCCSDFSKQVIIFAVSQDSLESSPTYEQKASISMRQVFKGPITQILFHNESEHILLHR</sequence>
<evidence type="ECO:0000313" key="7">
    <source>
        <dbReference type="EMBL" id="ROW02820.1"/>
    </source>
</evidence>
<dbReference type="Gene3D" id="3.40.50.1820">
    <property type="entry name" value="alpha/beta hydrolase"/>
    <property type="match status" value="1"/>
</dbReference>
<evidence type="ECO:0000256" key="2">
    <source>
        <dbReference type="ARBA" id="ARBA00022737"/>
    </source>
</evidence>
<dbReference type="InterPro" id="IPR011047">
    <property type="entry name" value="Quinoprotein_ADH-like_sf"/>
</dbReference>
<comment type="caution">
    <text evidence="7">The sequence shown here is derived from an EMBL/GenBank/DDBJ whole genome shotgun (WGS) entry which is preliminary data.</text>
</comment>
<feature type="compositionally biased region" description="Basic residues" evidence="3">
    <location>
        <begin position="1"/>
        <end position="12"/>
    </location>
</feature>
<dbReference type="EMBL" id="LJZO01000004">
    <property type="protein sequence ID" value="ROW02820.1"/>
    <property type="molecule type" value="Genomic_DNA"/>
</dbReference>
<dbReference type="OrthoDB" id="1658288at2759"/>
<protein>
    <submittedName>
        <fullName evidence="7">Uncharacterized protein</fullName>
    </submittedName>
</protein>
<dbReference type="PANTHER" id="PTHR10039">
    <property type="entry name" value="AMELOGENIN"/>
    <property type="match status" value="1"/>
</dbReference>
<dbReference type="SUPFAM" id="SSF50998">
    <property type="entry name" value="Quinoprotein alcohol dehydrogenase-like"/>
    <property type="match status" value="1"/>
</dbReference>
<dbReference type="Pfam" id="PF22939">
    <property type="entry name" value="WHD_GPIID"/>
    <property type="match status" value="1"/>
</dbReference>
<organism evidence="7 8">
    <name type="scientific">Cytospora chrysosperma</name>
    <name type="common">Cytospora canker fungus</name>
    <name type="synonym">Sphaeria chrysosperma</name>
    <dbReference type="NCBI Taxonomy" id="252740"/>
    <lineage>
        <taxon>Eukaryota</taxon>
        <taxon>Fungi</taxon>
        <taxon>Dikarya</taxon>
        <taxon>Ascomycota</taxon>
        <taxon>Pezizomycotina</taxon>
        <taxon>Sordariomycetes</taxon>
        <taxon>Sordariomycetidae</taxon>
        <taxon>Diaporthales</taxon>
        <taxon>Cytosporaceae</taxon>
        <taxon>Cytospora</taxon>
    </lineage>
</organism>
<dbReference type="InterPro" id="IPR015943">
    <property type="entry name" value="WD40/YVTN_repeat-like_dom_sf"/>
</dbReference>
<evidence type="ECO:0000259" key="4">
    <source>
        <dbReference type="Pfam" id="PF05057"/>
    </source>
</evidence>
<feature type="domain" description="GPI inositol-deacylase winged helix" evidence="5">
    <location>
        <begin position="643"/>
        <end position="717"/>
    </location>
</feature>
<comment type="similarity">
    <text evidence="1">Belongs to the putative lipase ROG1 family.</text>
</comment>
<accession>A0A423WHK5</accession>
<proteinExistence type="inferred from homology"/>
<dbReference type="Gene3D" id="3.40.50.300">
    <property type="entry name" value="P-loop containing nucleotide triphosphate hydrolases"/>
    <property type="match status" value="1"/>
</dbReference>
<evidence type="ECO:0000313" key="8">
    <source>
        <dbReference type="Proteomes" id="UP000284375"/>
    </source>
</evidence>
<dbReference type="InterPro" id="IPR007751">
    <property type="entry name" value="DUF676_lipase-like"/>
</dbReference>
<dbReference type="Pfam" id="PF05057">
    <property type="entry name" value="DUF676"/>
    <property type="match status" value="1"/>
</dbReference>
<feature type="compositionally biased region" description="Low complexity" evidence="3">
    <location>
        <begin position="15"/>
        <end position="29"/>
    </location>
</feature>
<evidence type="ECO:0000259" key="6">
    <source>
        <dbReference type="Pfam" id="PF24883"/>
    </source>
</evidence>
<name>A0A423WHK5_CYTCH</name>
<dbReference type="InterPro" id="IPR027417">
    <property type="entry name" value="P-loop_NTPase"/>
</dbReference>
<feature type="domain" description="DUF676" evidence="4">
    <location>
        <begin position="165"/>
        <end position="217"/>
    </location>
</feature>
<feature type="domain" description="Nephrocystin 3-like N-terminal" evidence="6">
    <location>
        <begin position="373"/>
        <end position="533"/>
    </location>
</feature>
<evidence type="ECO:0000256" key="3">
    <source>
        <dbReference type="SAM" id="MobiDB-lite"/>
    </source>
</evidence>
<keyword evidence="2" id="KW-0677">Repeat</keyword>
<evidence type="ECO:0000259" key="5">
    <source>
        <dbReference type="Pfam" id="PF22939"/>
    </source>
</evidence>
<feature type="region of interest" description="Disordered" evidence="3">
    <location>
        <begin position="38"/>
        <end position="57"/>
    </location>
</feature>
<dbReference type="Gene3D" id="2.130.10.10">
    <property type="entry name" value="YVTN repeat-like/Quinoprotein amine dehydrogenase"/>
    <property type="match status" value="2"/>
</dbReference>
<keyword evidence="8" id="KW-1185">Reference proteome</keyword>